<dbReference type="GO" id="GO:0016627">
    <property type="term" value="F:oxidoreductase activity, acting on the CH-CH group of donors"/>
    <property type="evidence" value="ECO:0007669"/>
    <property type="project" value="InterPro"/>
</dbReference>
<reference evidence="7 8" key="1">
    <citation type="submission" date="2018-05" db="EMBL/GenBank/DDBJ databases">
        <title>Zavarzinia sp. HR-AS.</title>
        <authorList>
            <person name="Lee Y."/>
            <person name="Jeon C.O."/>
        </authorList>
    </citation>
    <scope>NUCLEOTIDE SEQUENCE [LARGE SCALE GENOMIC DNA]</scope>
    <source>
        <strain evidence="7 8">HR-AS</strain>
    </source>
</reference>
<keyword evidence="8" id="KW-1185">Reference proteome</keyword>
<keyword evidence="3 5" id="KW-1133">Transmembrane helix</keyword>
<dbReference type="PANTHER" id="PTHR10556:SF43">
    <property type="entry name" value="STEROID 5-ALPHA-REDUCTASE DET2"/>
    <property type="match status" value="1"/>
</dbReference>
<protein>
    <submittedName>
        <fullName evidence="7">3-oxo-5-alpha-steroid 4-dehydrogenase</fullName>
    </submittedName>
</protein>
<evidence type="ECO:0000256" key="3">
    <source>
        <dbReference type="ARBA" id="ARBA00022989"/>
    </source>
</evidence>
<proteinExistence type="predicted"/>
<dbReference type="RefSeq" id="WP_109905870.1">
    <property type="nucleotide sequence ID" value="NZ_QGLE01000006.1"/>
</dbReference>
<evidence type="ECO:0000256" key="5">
    <source>
        <dbReference type="SAM" id="Phobius"/>
    </source>
</evidence>
<dbReference type="AlphaFoldDB" id="A0A317E654"/>
<dbReference type="GO" id="GO:0006629">
    <property type="term" value="P:lipid metabolic process"/>
    <property type="evidence" value="ECO:0007669"/>
    <property type="project" value="InterPro"/>
</dbReference>
<dbReference type="InterPro" id="IPR001104">
    <property type="entry name" value="3-oxo-5_a-steroid_4-DH_C"/>
</dbReference>
<evidence type="ECO:0000259" key="6">
    <source>
        <dbReference type="Pfam" id="PF02544"/>
    </source>
</evidence>
<dbReference type="InterPro" id="IPR039357">
    <property type="entry name" value="SRD5A/TECR"/>
</dbReference>
<feature type="transmembrane region" description="Helical" evidence="5">
    <location>
        <begin position="198"/>
        <end position="224"/>
    </location>
</feature>
<dbReference type="EMBL" id="QGLE01000006">
    <property type="protein sequence ID" value="PWR22497.1"/>
    <property type="molecule type" value="Genomic_DNA"/>
</dbReference>
<feature type="domain" description="3-oxo-5-alpha-steroid 4-dehydrogenase C-terminal" evidence="6">
    <location>
        <begin position="105"/>
        <end position="253"/>
    </location>
</feature>
<evidence type="ECO:0000256" key="4">
    <source>
        <dbReference type="ARBA" id="ARBA00023136"/>
    </source>
</evidence>
<comment type="subcellular location">
    <subcellularLocation>
        <location evidence="1">Membrane</location>
        <topology evidence="1">Multi-pass membrane protein</topology>
    </subcellularLocation>
</comment>
<feature type="transmembrane region" description="Helical" evidence="5">
    <location>
        <begin position="73"/>
        <end position="94"/>
    </location>
</feature>
<sequence>MEMLYHAALVIIVLMGLGTLATTLRQAGPYGRHMTPGQRFTMKARPAWLLFESPQWFSFALTFWLVAPPLAGPSGVMLFLFGLWQAHYVYRGLIYPWRMRDTHRQFPLIAVVMGFLFNLLNGFANAYAVGHADHLMTADWFTDPRFMAGLAIAVAGWLVNFQADTILINLRADGFTSYRIPHGGAFRWVSAANYFGEIVWWCGVGLMLWTLAGAVFVFFTLANLMPRALAHHRWYREHFPDYPKSRRAVIPGLL</sequence>
<feature type="transmembrane region" description="Helical" evidence="5">
    <location>
        <begin position="106"/>
        <end position="128"/>
    </location>
</feature>
<accession>A0A317E654</accession>
<evidence type="ECO:0000313" key="7">
    <source>
        <dbReference type="EMBL" id="PWR22497.1"/>
    </source>
</evidence>
<gene>
    <name evidence="7" type="ORF">DKG74_11500</name>
</gene>
<dbReference type="PROSITE" id="PS50244">
    <property type="entry name" value="S5A_REDUCTASE"/>
    <property type="match status" value="1"/>
</dbReference>
<organism evidence="7 8">
    <name type="scientific">Zavarzinia aquatilis</name>
    <dbReference type="NCBI Taxonomy" id="2211142"/>
    <lineage>
        <taxon>Bacteria</taxon>
        <taxon>Pseudomonadati</taxon>
        <taxon>Pseudomonadota</taxon>
        <taxon>Alphaproteobacteria</taxon>
        <taxon>Rhodospirillales</taxon>
        <taxon>Zavarziniaceae</taxon>
        <taxon>Zavarzinia</taxon>
    </lineage>
</organism>
<dbReference type="OrthoDB" id="4688552at2"/>
<feature type="transmembrane region" description="Helical" evidence="5">
    <location>
        <begin position="6"/>
        <end position="27"/>
    </location>
</feature>
<comment type="caution">
    <text evidence="7">The sequence shown here is derived from an EMBL/GenBank/DDBJ whole genome shotgun (WGS) entry which is preliminary data.</text>
</comment>
<dbReference type="Gene3D" id="1.20.120.1630">
    <property type="match status" value="1"/>
</dbReference>
<dbReference type="GO" id="GO:0016020">
    <property type="term" value="C:membrane"/>
    <property type="evidence" value="ECO:0007669"/>
    <property type="project" value="UniProtKB-SubCell"/>
</dbReference>
<dbReference type="PANTHER" id="PTHR10556">
    <property type="entry name" value="3-OXO-5-ALPHA-STEROID 4-DEHYDROGENASE"/>
    <property type="match status" value="1"/>
</dbReference>
<dbReference type="FunFam" id="1.20.120.1630:FF:000014">
    <property type="entry name" value="Steroid 5-alpha reductase, putative"/>
    <property type="match status" value="1"/>
</dbReference>
<dbReference type="Proteomes" id="UP000245461">
    <property type="component" value="Unassembled WGS sequence"/>
</dbReference>
<keyword evidence="4 5" id="KW-0472">Membrane</keyword>
<evidence type="ECO:0000256" key="2">
    <source>
        <dbReference type="ARBA" id="ARBA00022692"/>
    </source>
</evidence>
<keyword evidence="2 5" id="KW-0812">Transmembrane</keyword>
<name>A0A317E654_9PROT</name>
<evidence type="ECO:0000313" key="8">
    <source>
        <dbReference type="Proteomes" id="UP000245461"/>
    </source>
</evidence>
<evidence type="ECO:0000256" key="1">
    <source>
        <dbReference type="ARBA" id="ARBA00004141"/>
    </source>
</evidence>
<dbReference type="Pfam" id="PF02544">
    <property type="entry name" value="Steroid_dh"/>
    <property type="match status" value="1"/>
</dbReference>